<keyword evidence="2" id="KW-1185">Reference proteome</keyword>
<dbReference type="AlphaFoldDB" id="A0A507AM60"/>
<comment type="caution">
    <text evidence="1">The sequence shown here is derived from an EMBL/GenBank/DDBJ whole genome shotgun (WGS) entry which is preliminary data.</text>
</comment>
<dbReference type="EMBL" id="SKBQ01000046">
    <property type="protein sequence ID" value="TPX11745.1"/>
    <property type="molecule type" value="Genomic_DNA"/>
</dbReference>
<organism evidence="1 2">
    <name type="scientific">Thyridium curvatum</name>
    <dbReference type="NCBI Taxonomy" id="1093900"/>
    <lineage>
        <taxon>Eukaryota</taxon>
        <taxon>Fungi</taxon>
        <taxon>Dikarya</taxon>
        <taxon>Ascomycota</taxon>
        <taxon>Pezizomycotina</taxon>
        <taxon>Sordariomycetes</taxon>
        <taxon>Sordariomycetidae</taxon>
        <taxon>Thyridiales</taxon>
        <taxon>Thyridiaceae</taxon>
        <taxon>Thyridium</taxon>
    </lineage>
</organism>
<gene>
    <name evidence="1" type="ORF">E0L32_007482</name>
</gene>
<accession>A0A507AM60</accession>
<dbReference type="GeneID" id="41974929"/>
<dbReference type="Proteomes" id="UP000319257">
    <property type="component" value="Unassembled WGS sequence"/>
</dbReference>
<dbReference type="RefSeq" id="XP_030993456.1">
    <property type="nucleotide sequence ID" value="XM_031142230.1"/>
</dbReference>
<reference evidence="1 2" key="1">
    <citation type="submission" date="2019-06" db="EMBL/GenBank/DDBJ databases">
        <title>Draft genome sequence of the filamentous fungus Phialemoniopsis curvata isolated from diesel fuel.</title>
        <authorList>
            <person name="Varaljay V.A."/>
            <person name="Lyon W.J."/>
            <person name="Crouch A.L."/>
            <person name="Drake C.E."/>
            <person name="Hollomon J.M."/>
            <person name="Nadeau L.J."/>
            <person name="Nunn H.S."/>
            <person name="Stevenson B.S."/>
            <person name="Bojanowski C.L."/>
            <person name="Crookes-Goodson W.J."/>
        </authorList>
    </citation>
    <scope>NUCLEOTIDE SEQUENCE [LARGE SCALE GENOMIC DNA]</scope>
    <source>
        <strain evidence="1 2">D216</strain>
    </source>
</reference>
<proteinExistence type="predicted"/>
<sequence>MANHWGQVPDYKLPDVSGSDLRSNTKEMVDYRLEKDPEKHLLPYTQSCHVHAWIHPDKKERLESLEQELVSAMIHTIRAARAVAAGEFAEGWQNKQYPKSLRDGWTRYRYDGPWPDSLLQHYDRLMLKLMFLEFLVSDCQYYARRTVFTTGLTEIAVDLMSEQLPANELIPGSSLHPEDTLVVPFMLQPPWLRINQTQTIKDTENWCCPGHCMQMTCIQYCFNAMLEYVDRLHHPHTSLKESQFSAGDRTMINQFIIGSRLGPVSTMASLMLKRVLGPLTDFTHPITVLAQFCSCPETLEPQQDRARGDSVIPHGPEEETAWRITYPQRTVMDYTEWMICSESEIESQRGH</sequence>
<name>A0A507AM60_9PEZI</name>
<dbReference type="InParanoid" id="A0A507AM60"/>
<evidence type="ECO:0000313" key="2">
    <source>
        <dbReference type="Proteomes" id="UP000319257"/>
    </source>
</evidence>
<evidence type="ECO:0000313" key="1">
    <source>
        <dbReference type="EMBL" id="TPX11745.1"/>
    </source>
</evidence>
<protein>
    <submittedName>
        <fullName evidence="1">Uncharacterized protein</fullName>
    </submittedName>
</protein>